<keyword evidence="3" id="KW-1185">Reference proteome</keyword>
<evidence type="ECO:0000313" key="2">
    <source>
        <dbReference type="EMBL" id="MBB4805316.1"/>
    </source>
</evidence>
<evidence type="ECO:0000313" key="3">
    <source>
        <dbReference type="Proteomes" id="UP000592180"/>
    </source>
</evidence>
<organism evidence="2 3">
    <name type="scientific">Chryseobacterium defluvii</name>
    <dbReference type="NCBI Taxonomy" id="160396"/>
    <lineage>
        <taxon>Bacteria</taxon>
        <taxon>Pseudomonadati</taxon>
        <taxon>Bacteroidota</taxon>
        <taxon>Flavobacteriia</taxon>
        <taxon>Flavobacteriales</taxon>
        <taxon>Weeksellaceae</taxon>
        <taxon>Chryseobacterium group</taxon>
        <taxon>Chryseobacterium</taxon>
    </lineage>
</organism>
<feature type="signal peptide" evidence="1">
    <location>
        <begin position="1"/>
        <end position="19"/>
    </location>
</feature>
<name>A0A840K7X7_9FLAO</name>
<feature type="chain" id="PRO_5032270264" evidence="1">
    <location>
        <begin position="20"/>
        <end position="585"/>
    </location>
</feature>
<dbReference type="RefSeq" id="WP_184184187.1">
    <property type="nucleotide sequence ID" value="NZ_JACHLE010000001.1"/>
</dbReference>
<comment type="caution">
    <text evidence="2">The sequence shown here is derived from an EMBL/GenBank/DDBJ whole genome shotgun (WGS) entry which is preliminary data.</text>
</comment>
<keyword evidence="1" id="KW-0732">Signal</keyword>
<accession>A0A840K7X7</accession>
<dbReference type="EMBL" id="JACHLE010000001">
    <property type="protein sequence ID" value="MBB4805316.1"/>
    <property type="molecule type" value="Genomic_DNA"/>
</dbReference>
<sequence>MNKKLLSISMLAFSGFALAQIGINNSEPKATFDITAKTFTGNNPTDNAEGIIAPRLTGNQIKDKDALYDTPQKGAIIYATSASSDAGVINTKTINITAEGYYYFDGSIWQKITGQAIEPWNNVATNAPASSNTQNIYQMGNVGIGTATPAGRLNVAETVTVENTTKWPNIYGYQTVSLGANAARSYRGADLNVEIANSSSTNFADSVMGVRIQALDTSNSNYTASPNGAIYGLYSSVSKSSAAATTVPTMKGIQNYTFMPGGSATVTNLYGLHNRLDLFSTAKQPTVYGILNEVRGNASNTFGTYKGITSDVLAQFTVDNFYAFYAGSQIDTFVSSTNKWSFYSDNSLPNYFKGNVGIGTTTPSTKLQVVSAAAGTGFNLQDTSQGAGKVLTSDANGNASWQTPAAIPTEPWQVQGGSTAATTNAQNIYQTGNVSIGSSTPIAPFSSNGSTITPKLSVTGDIATTGAFYTGTAKYADYVFEDYFDGISKINEDYKFKSLKEVAEYIKTHKHLPGVTSINDIIKTKNGYTVNLSELSMQQLEKIEELYLHTIEQQQEIARQKSEIDYLKSRMEKLEKLLLKETDYK</sequence>
<dbReference type="AlphaFoldDB" id="A0A840K7X7"/>
<proteinExistence type="predicted"/>
<dbReference type="Proteomes" id="UP000592180">
    <property type="component" value="Unassembled WGS sequence"/>
</dbReference>
<gene>
    <name evidence="2" type="ORF">HNP38_000588</name>
</gene>
<evidence type="ECO:0000256" key="1">
    <source>
        <dbReference type="SAM" id="SignalP"/>
    </source>
</evidence>
<reference evidence="2 3" key="1">
    <citation type="submission" date="2020-08" db="EMBL/GenBank/DDBJ databases">
        <title>Functional genomics of gut bacteria from endangered species of beetles.</title>
        <authorList>
            <person name="Carlos-Shanley C."/>
        </authorList>
    </citation>
    <scope>NUCLEOTIDE SEQUENCE [LARGE SCALE GENOMIC DNA]</scope>
    <source>
        <strain evidence="2 3">S00151</strain>
    </source>
</reference>
<protein>
    <submittedName>
        <fullName evidence="2">Putative coiled-coil protein SlyX</fullName>
    </submittedName>
</protein>